<evidence type="ECO:0000259" key="2">
    <source>
        <dbReference type="Pfam" id="PF13304"/>
    </source>
</evidence>
<gene>
    <name evidence="3" type="ORF">RDV89_00885</name>
</gene>
<reference evidence="3 4" key="1">
    <citation type="submission" date="2023-08" db="EMBL/GenBank/DDBJ databases">
        <title>Nocardioides seae sp. nov., a bacterium isolated from a soil.</title>
        <authorList>
            <person name="Wang X."/>
        </authorList>
    </citation>
    <scope>NUCLEOTIDE SEQUENCE [LARGE SCALE GENOMIC DNA]</scope>
    <source>
        <strain evidence="3 4">YZH12</strain>
    </source>
</reference>
<protein>
    <submittedName>
        <fullName evidence="3">AAA family ATPase</fullName>
    </submittedName>
</protein>
<keyword evidence="4" id="KW-1185">Reference proteome</keyword>
<dbReference type="RefSeq" id="WP_315730561.1">
    <property type="nucleotide sequence ID" value="NZ_JAVYII010000001.1"/>
</dbReference>
<proteinExistence type="predicted"/>
<dbReference type="Pfam" id="PF13304">
    <property type="entry name" value="AAA_21"/>
    <property type="match status" value="2"/>
</dbReference>
<dbReference type="EMBL" id="JAVYII010000001">
    <property type="protein sequence ID" value="MDT9591601.1"/>
    <property type="molecule type" value="Genomic_DNA"/>
</dbReference>
<keyword evidence="1" id="KW-0227">DNA damage</keyword>
<comment type="caution">
    <text evidence="3">The sequence shown here is derived from an EMBL/GenBank/DDBJ whole genome shotgun (WGS) entry which is preliminary data.</text>
</comment>
<name>A0ABU3PQU1_9ACTN</name>
<dbReference type="Gene3D" id="3.40.50.300">
    <property type="entry name" value="P-loop containing nucleotide triphosphate hydrolases"/>
    <property type="match status" value="2"/>
</dbReference>
<dbReference type="PANTHER" id="PTHR32182:SF22">
    <property type="entry name" value="ATP-DEPENDENT ENDONUCLEASE, OLD FAMILY-RELATED"/>
    <property type="match status" value="1"/>
</dbReference>
<feature type="domain" description="ATPase AAA-type core" evidence="2">
    <location>
        <begin position="30"/>
        <end position="60"/>
    </location>
</feature>
<dbReference type="CDD" id="cd00267">
    <property type="entry name" value="ABC_ATPase"/>
    <property type="match status" value="1"/>
</dbReference>
<organism evidence="3 4">
    <name type="scientific">Nocardioides imazamoxiresistens</name>
    <dbReference type="NCBI Taxonomy" id="3231893"/>
    <lineage>
        <taxon>Bacteria</taxon>
        <taxon>Bacillati</taxon>
        <taxon>Actinomycetota</taxon>
        <taxon>Actinomycetes</taxon>
        <taxon>Propionibacteriales</taxon>
        <taxon>Nocardioidaceae</taxon>
        <taxon>Nocardioides</taxon>
    </lineage>
</organism>
<dbReference type="PANTHER" id="PTHR32182">
    <property type="entry name" value="DNA REPLICATION AND REPAIR PROTEIN RECF"/>
    <property type="match status" value="1"/>
</dbReference>
<accession>A0ABU3PQU1</accession>
<evidence type="ECO:0000313" key="3">
    <source>
        <dbReference type="EMBL" id="MDT9591601.1"/>
    </source>
</evidence>
<dbReference type="InterPro" id="IPR027417">
    <property type="entry name" value="P-loop_NTPase"/>
</dbReference>
<dbReference type="InterPro" id="IPR003959">
    <property type="entry name" value="ATPase_AAA_core"/>
</dbReference>
<feature type="domain" description="ATPase AAA-type core" evidence="2">
    <location>
        <begin position="471"/>
        <end position="514"/>
    </location>
</feature>
<sequence length="745" mass="81721">MSDDEIQILGVHIPAYKNLVDVWIPWHDAFALVGANGAGKSNVLEALTLLAGSDESVAAMRDRANLAAIQGASLIVANDSNGLPGEPADFDDEVMAAQPALAQVRRDQMWWRREGVAHGLTFAEAVAAWELPDEVKIACLAASARPLIQYTLVALKEQTDAPWVCPHCGVGSGGMCHLCGANEDFVASGSPTYERLYRRTLLTRVGSTRIDLADASNASPAFAVAGEPVAGLPDLQALVELPLTNQVPCRVQRLPPPGEFRVPRLERAFDEALAASGPLIQVMEDRLPVTTPISMSDMQWWLHEVVARHVNTELSLTQPSLYIESYGGSNADWRFGVEHPDGQRVELGEVDGSKLGNLSAGQRRWMDEALASAMGVVEQLRMRLTLFGRAANNLEDEVVFDALARASDVVVEAERDFSWSNAAIDRLLQELEPALVKASREVAGSNPTVTRRAVFEALLPELRHFEEKVVIRVFDEPEAHLHVGAQNSVARALESLRRGGQNVVIASHSPTFLDLPDWTTFRLTGGQLQQVPSIPAGAGSPIASDLGLTRGELLSGIGHILIVEGLHDQLFLEANFGLELREQRVAVIRMHGTSNLLATAELDFIDRYLDVPVTVMLDYSRADRISNNALRNLTNEEKAVRELKKACRSRGRRIDVIGLRRPDIVCYISEAAIRSSHPNFPGWAKILERFAGRRSRPPFKPWLEEQFGIGMKTPDVRAFLSVMQEQQLSPAGEVVRTINEFLAHA</sequence>
<evidence type="ECO:0000313" key="4">
    <source>
        <dbReference type="Proteomes" id="UP001268542"/>
    </source>
</evidence>
<dbReference type="Proteomes" id="UP001268542">
    <property type="component" value="Unassembled WGS sequence"/>
</dbReference>
<dbReference type="SUPFAM" id="SSF52540">
    <property type="entry name" value="P-loop containing nucleoside triphosphate hydrolases"/>
    <property type="match status" value="1"/>
</dbReference>
<evidence type="ECO:0000256" key="1">
    <source>
        <dbReference type="ARBA" id="ARBA00023236"/>
    </source>
</evidence>
<keyword evidence="1" id="KW-0742">SOS response</keyword>